<dbReference type="GO" id="GO:0070740">
    <property type="term" value="F:tubulin-glutamic acid ligase activity"/>
    <property type="evidence" value="ECO:0007669"/>
    <property type="project" value="TreeGrafter"/>
</dbReference>
<gene>
    <name evidence="1" type="ORF">F4694_002316</name>
</gene>
<dbReference type="PANTHER" id="PTHR12241:SF145">
    <property type="entry name" value="TUBULIN POLYGLUTAMYLASE TTLL5"/>
    <property type="match status" value="1"/>
</dbReference>
<comment type="caution">
    <text evidence="1">The sequence shown here is derived from an EMBL/GenBank/DDBJ whole genome shotgun (WGS) entry which is preliminary data.</text>
</comment>
<dbReference type="InterPro" id="IPR013815">
    <property type="entry name" value="ATP_grasp_subdomain_1"/>
</dbReference>
<evidence type="ECO:0000313" key="1">
    <source>
        <dbReference type="EMBL" id="NYE05563.1"/>
    </source>
</evidence>
<protein>
    <submittedName>
        <fullName evidence="1">Glutathione synthase/RimK-type ligase-like ATP-grasp enzyme</fullName>
    </submittedName>
</protein>
<accession>A0A852T9X9</accession>
<reference evidence="2" key="2">
    <citation type="submission" date="2020-08" db="EMBL/GenBank/DDBJ databases">
        <title>The Agave Microbiome: Exploring the role of microbial communities in plant adaptations to desert environments.</title>
        <authorList>
            <person name="Partida-Martinez L.P."/>
        </authorList>
    </citation>
    <scope>NUCLEOTIDE SEQUENCE [LARGE SCALE GENOMIC DNA]</scope>
    <source>
        <strain evidence="2">AT2.8</strain>
    </source>
</reference>
<dbReference type="PANTHER" id="PTHR12241">
    <property type="entry name" value="TUBULIN POLYGLUTAMYLASE"/>
    <property type="match status" value="1"/>
</dbReference>
<evidence type="ECO:0000313" key="2">
    <source>
        <dbReference type="Proteomes" id="UP000548423"/>
    </source>
</evidence>
<proteinExistence type="predicted"/>
<dbReference type="EMBL" id="JACCBX010000004">
    <property type="protein sequence ID" value="NYE05563.1"/>
    <property type="molecule type" value="Genomic_DNA"/>
</dbReference>
<dbReference type="SUPFAM" id="SSF56059">
    <property type="entry name" value="Glutathione synthetase ATP-binding domain-like"/>
    <property type="match status" value="1"/>
</dbReference>
<name>A0A852T9X9_9BACI</name>
<dbReference type="AlphaFoldDB" id="A0A852T9X9"/>
<organism evidence="1 2">
    <name type="scientific">Neobacillus niacini</name>
    <dbReference type="NCBI Taxonomy" id="86668"/>
    <lineage>
        <taxon>Bacteria</taxon>
        <taxon>Bacillati</taxon>
        <taxon>Bacillota</taxon>
        <taxon>Bacilli</taxon>
        <taxon>Bacillales</taxon>
        <taxon>Bacillaceae</taxon>
        <taxon>Neobacillus</taxon>
    </lineage>
</organism>
<sequence length="761" mass="89031">MNTVGVLLSKREWSKLLSQKNKKDEIWHIYAKKGRELDLKIQFFTLVDLSLEGLKTQAIEFQNNSMIKMDIIDIPSIIYNPTMFFKKKNIKKLRELSNHPKIQVINEHHIIKKKELSALMDSYFDIKIDFDEEYEDDDSIFTLYVLAQKKLNNKWKSPLMYAKDSSQKLYYLEDASMDELWEYSQKVLNIIHYYYPGIFEIGIVFSLNSNGYYSLSSTCPISTIVKDIYEWNAKIGEKICKFPFKVAKEILQQKNSHDDSSNQYNVAYPQSTELLSSQSEDKTIMQSNEDSINLWIKLKEFQEEEMSLKLPILASKLIPSDQISIQFGMKELTCKIDFMERDFRLEQNSFTNPVEVIISSALLVKLHIPMDLTYQLKISNDKVIIGPTIGLLLGENNQLYSPGYMEKYSDRLMEYEKFGGLVFAFSTRSIDWEEEIAYGMLYDPTLKEWRYDAVPIPAALYRRNFHQKLDRINQLIEMTNKNLFNSHYFKKSDLILLKDEKEIRNHVPATHLLKKIDDLIEFIQDTEKVILKPVNLSRGRGIFILEKNQKHDDGYILYDHQNDFILRHLIPDNKGLEEILKKLNILNKKYLYQTYIPLLKINNRPLDVRVVMQKNDIKSWKCSGIECRVAGENEVLTNIARGGEAMTLEEVVIGSGINQSYNKIYESIINLCHKFCFLIDRKDEHYAEFGLDIGLDQEGFPWIIEANIFPSFKGFKEMDYELYLKIRTQPIYYAVHLQGFCVSESEAGSSYETFSKKNSHS</sequence>
<dbReference type="GO" id="GO:0005524">
    <property type="term" value="F:ATP binding"/>
    <property type="evidence" value="ECO:0007669"/>
    <property type="project" value="InterPro"/>
</dbReference>
<dbReference type="GO" id="GO:0000226">
    <property type="term" value="P:microtubule cytoskeleton organization"/>
    <property type="evidence" value="ECO:0007669"/>
    <property type="project" value="TreeGrafter"/>
</dbReference>
<dbReference type="InterPro" id="IPR026838">
    <property type="entry name" value="YheC/D"/>
</dbReference>
<dbReference type="Gene3D" id="3.30.470.20">
    <property type="entry name" value="ATP-grasp fold, B domain"/>
    <property type="match status" value="1"/>
</dbReference>
<dbReference type="Gene3D" id="3.30.1490.20">
    <property type="entry name" value="ATP-grasp fold, A domain"/>
    <property type="match status" value="1"/>
</dbReference>
<dbReference type="Pfam" id="PF14398">
    <property type="entry name" value="ATPgrasp_YheCD"/>
    <property type="match status" value="1"/>
</dbReference>
<reference evidence="2" key="1">
    <citation type="submission" date="2020-07" db="EMBL/GenBank/DDBJ databases">
        <authorList>
            <person name="Partida-Martinez L."/>
            <person name="Huntemann M."/>
            <person name="Clum A."/>
            <person name="Wang J."/>
            <person name="Palaniappan K."/>
            <person name="Ritter S."/>
            <person name="Chen I.-M."/>
            <person name="Stamatis D."/>
            <person name="Reddy T."/>
            <person name="O'Malley R."/>
            <person name="Daum C."/>
            <person name="Shapiro N."/>
            <person name="Ivanova N."/>
            <person name="Kyrpides N."/>
            <person name="Woyke T."/>
        </authorList>
    </citation>
    <scope>NUCLEOTIDE SEQUENCE [LARGE SCALE GENOMIC DNA]</scope>
    <source>
        <strain evidence="2">AT2.8</strain>
    </source>
</reference>
<dbReference type="Proteomes" id="UP000548423">
    <property type="component" value="Unassembled WGS sequence"/>
</dbReference>
<dbReference type="GO" id="GO:0015631">
    <property type="term" value="F:tubulin binding"/>
    <property type="evidence" value="ECO:0007669"/>
    <property type="project" value="TreeGrafter"/>
</dbReference>